<sequence length="758" mass="87390">MDLSITLTHIHPVAAGPAPEQVAEERMQKYAEYINELYERHPKTFGKLKNFIDRGNCVCSTEYNCACTTIGMICTCKKAADGHDCQCGKGSSRKEQCNTRRVEHQVRIYDLDRSEATSGDFWKFLRVPEGGRENQDYYNAGNPDEFNKLKRKLWDHYDNDSEAKRNGSAQHCRLITVNHLSANVAKLLGGRYDIPGDFFNRHLPGTEAISGRLISRLTSALQVDFDELYESSEKFSDLWRGWNMLDGHDIISESLRQNFLFYEHVGWDYFPTAQDDWLKSQNNTPMSSGTEAELENVFQFNLTHRVSIYSNPPHHSSTAIMIFYPLLPVCHNSDHYHLDSKGKQCHTWPTPDDCKPVDFRAVPDTVPQMSTVTKPSPEDRRRLHQRTMPKDTGIYLPDEKGHRKKAGVKWDYARAFDREFRIQAQEFWERIQYKKREDPTFRIENHDFSFVDLFGVPLFRIIASNWARLVERRTLDLRQLEWRPTRATGIDTVQGIKSRRIAIARHQKCINSCLAVLRNLRQEERVRRFKEELAAYKTHHSHRARQPEGSADLIPVFDIEVIKSTYIDGDDHQYNKGLSNGLVGTEKDDEFTWDRVYYDFFELKASMDALANRADKIQEGIIGLLSIKISQNSSMLSWIGFVFSLVIIPFTIVCGLFSIDFDDGQGFPKGRLQVGMAFLGAVLGVLLIDVVLYYSQRLFEARDTMPLKVKHFKGDMVALRERIVDWLLGLDTGESGLRRRSHSRHGRDTTSDESDESV</sequence>
<feature type="transmembrane region" description="Helical" evidence="2">
    <location>
        <begin position="671"/>
        <end position="694"/>
    </location>
</feature>
<keyword evidence="2" id="KW-1133">Transmembrane helix</keyword>
<organism evidence="3 4">
    <name type="scientific">Podospora aff. communis PSN243</name>
    <dbReference type="NCBI Taxonomy" id="3040156"/>
    <lineage>
        <taxon>Eukaryota</taxon>
        <taxon>Fungi</taxon>
        <taxon>Dikarya</taxon>
        <taxon>Ascomycota</taxon>
        <taxon>Pezizomycotina</taxon>
        <taxon>Sordariomycetes</taxon>
        <taxon>Sordariomycetidae</taxon>
        <taxon>Sordariales</taxon>
        <taxon>Podosporaceae</taxon>
        <taxon>Podospora</taxon>
    </lineage>
</organism>
<name>A0AAV9GDE0_9PEZI</name>
<gene>
    <name evidence="3" type="ORF">QBC34DRAFT_441512</name>
</gene>
<feature type="region of interest" description="Disordered" evidence="1">
    <location>
        <begin position="736"/>
        <end position="758"/>
    </location>
</feature>
<accession>A0AAV9GDE0</accession>
<keyword evidence="4" id="KW-1185">Reference proteome</keyword>
<dbReference type="Proteomes" id="UP001321760">
    <property type="component" value="Unassembled WGS sequence"/>
</dbReference>
<evidence type="ECO:0000313" key="3">
    <source>
        <dbReference type="EMBL" id="KAK4445681.1"/>
    </source>
</evidence>
<keyword evidence="2" id="KW-0472">Membrane</keyword>
<evidence type="ECO:0000313" key="4">
    <source>
        <dbReference type="Proteomes" id="UP001321760"/>
    </source>
</evidence>
<proteinExistence type="predicted"/>
<evidence type="ECO:0000256" key="2">
    <source>
        <dbReference type="SAM" id="Phobius"/>
    </source>
</evidence>
<reference evidence="3" key="1">
    <citation type="journal article" date="2023" name="Mol. Phylogenet. Evol.">
        <title>Genome-scale phylogeny and comparative genomics of the fungal order Sordariales.</title>
        <authorList>
            <person name="Hensen N."/>
            <person name="Bonometti L."/>
            <person name="Westerberg I."/>
            <person name="Brannstrom I.O."/>
            <person name="Guillou S."/>
            <person name="Cros-Aarteil S."/>
            <person name="Calhoun S."/>
            <person name="Haridas S."/>
            <person name="Kuo A."/>
            <person name="Mondo S."/>
            <person name="Pangilinan J."/>
            <person name="Riley R."/>
            <person name="LaButti K."/>
            <person name="Andreopoulos B."/>
            <person name="Lipzen A."/>
            <person name="Chen C."/>
            <person name="Yan M."/>
            <person name="Daum C."/>
            <person name="Ng V."/>
            <person name="Clum A."/>
            <person name="Steindorff A."/>
            <person name="Ohm R.A."/>
            <person name="Martin F."/>
            <person name="Silar P."/>
            <person name="Natvig D.O."/>
            <person name="Lalanne C."/>
            <person name="Gautier V."/>
            <person name="Ament-Velasquez S.L."/>
            <person name="Kruys A."/>
            <person name="Hutchinson M.I."/>
            <person name="Powell A.J."/>
            <person name="Barry K."/>
            <person name="Miller A.N."/>
            <person name="Grigoriev I.V."/>
            <person name="Debuchy R."/>
            <person name="Gladieux P."/>
            <person name="Hiltunen Thoren M."/>
            <person name="Johannesson H."/>
        </authorList>
    </citation>
    <scope>NUCLEOTIDE SEQUENCE</scope>
    <source>
        <strain evidence="3">PSN243</strain>
    </source>
</reference>
<evidence type="ECO:0000256" key="1">
    <source>
        <dbReference type="SAM" id="MobiDB-lite"/>
    </source>
</evidence>
<protein>
    <submittedName>
        <fullName evidence="3">Uncharacterized protein</fullName>
    </submittedName>
</protein>
<dbReference type="EMBL" id="MU865963">
    <property type="protein sequence ID" value="KAK4445681.1"/>
    <property type="molecule type" value="Genomic_DNA"/>
</dbReference>
<dbReference type="AlphaFoldDB" id="A0AAV9GDE0"/>
<keyword evidence="2" id="KW-0812">Transmembrane</keyword>
<reference evidence="3" key="2">
    <citation type="submission" date="2023-05" db="EMBL/GenBank/DDBJ databases">
        <authorList>
            <consortium name="Lawrence Berkeley National Laboratory"/>
            <person name="Steindorff A."/>
            <person name="Hensen N."/>
            <person name="Bonometti L."/>
            <person name="Westerberg I."/>
            <person name="Brannstrom I.O."/>
            <person name="Guillou S."/>
            <person name="Cros-Aarteil S."/>
            <person name="Calhoun S."/>
            <person name="Haridas S."/>
            <person name="Kuo A."/>
            <person name="Mondo S."/>
            <person name="Pangilinan J."/>
            <person name="Riley R."/>
            <person name="Labutti K."/>
            <person name="Andreopoulos B."/>
            <person name="Lipzen A."/>
            <person name="Chen C."/>
            <person name="Yanf M."/>
            <person name="Daum C."/>
            <person name="Ng V."/>
            <person name="Clum A."/>
            <person name="Ohm R."/>
            <person name="Martin F."/>
            <person name="Silar P."/>
            <person name="Natvig D."/>
            <person name="Lalanne C."/>
            <person name="Gautier V."/>
            <person name="Ament-Velasquez S.L."/>
            <person name="Kruys A."/>
            <person name="Hutchinson M.I."/>
            <person name="Powell A.J."/>
            <person name="Barry K."/>
            <person name="Miller A.N."/>
            <person name="Grigoriev I.V."/>
            <person name="Debuchy R."/>
            <person name="Gladieux P."/>
            <person name="Thoren M.H."/>
            <person name="Johannesson H."/>
        </authorList>
    </citation>
    <scope>NUCLEOTIDE SEQUENCE</scope>
    <source>
        <strain evidence="3">PSN243</strain>
    </source>
</reference>
<feature type="transmembrane region" description="Helical" evidence="2">
    <location>
        <begin position="635"/>
        <end position="659"/>
    </location>
</feature>
<comment type="caution">
    <text evidence="3">The sequence shown here is derived from an EMBL/GenBank/DDBJ whole genome shotgun (WGS) entry which is preliminary data.</text>
</comment>